<evidence type="ECO:0000313" key="9">
    <source>
        <dbReference type="Proteomes" id="UP000077069"/>
    </source>
</evidence>
<keyword evidence="2" id="KW-0813">Transport</keyword>
<dbReference type="EMBL" id="KV441548">
    <property type="protein sequence ID" value="OAG12132.1"/>
    <property type="molecule type" value="Genomic_DNA"/>
</dbReference>
<dbReference type="InParanoid" id="A0A177CYZ3"/>
<feature type="transmembrane region" description="Helical" evidence="6">
    <location>
        <begin position="139"/>
        <end position="160"/>
    </location>
</feature>
<dbReference type="PANTHER" id="PTHR43791">
    <property type="entry name" value="PERMEASE-RELATED"/>
    <property type="match status" value="1"/>
</dbReference>
<dbReference type="OrthoDB" id="9971669at2759"/>
<feature type="transmembrane region" description="Helical" evidence="6">
    <location>
        <begin position="247"/>
        <end position="271"/>
    </location>
</feature>
<accession>A0A177CYZ3</accession>
<evidence type="ECO:0000256" key="6">
    <source>
        <dbReference type="SAM" id="Phobius"/>
    </source>
</evidence>
<proteinExistence type="predicted"/>
<evidence type="ECO:0000256" key="5">
    <source>
        <dbReference type="ARBA" id="ARBA00023136"/>
    </source>
</evidence>
<evidence type="ECO:0000313" key="8">
    <source>
        <dbReference type="EMBL" id="OAG12132.1"/>
    </source>
</evidence>
<dbReference type="GO" id="GO:0016020">
    <property type="term" value="C:membrane"/>
    <property type="evidence" value="ECO:0007669"/>
    <property type="project" value="UniProtKB-SubCell"/>
</dbReference>
<feature type="transmembrane region" description="Helical" evidence="6">
    <location>
        <begin position="373"/>
        <end position="392"/>
    </location>
</feature>
<keyword evidence="3 6" id="KW-0812">Transmembrane</keyword>
<feature type="domain" description="Major facilitator superfamily (MFS) profile" evidence="7">
    <location>
        <begin position="13"/>
        <end position="432"/>
    </location>
</feature>
<dbReference type="Proteomes" id="UP000077069">
    <property type="component" value="Unassembled WGS sequence"/>
</dbReference>
<keyword evidence="4 6" id="KW-1133">Transmembrane helix</keyword>
<evidence type="ECO:0000259" key="7">
    <source>
        <dbReference type="PROSITE" id="PS50850"/>
    </source>
</evidence>
<reference evidence="8 9" key="1">
    <citation type="submission" date="2016-05" db="EMBL/GenBank/DDBJ databases">
        <title>Comparative analysis of secretome profiles of manganese(II)-oxidizing ascomycete fungi.</title>
        <authorList>
            <consortium name="DOE Joint Genome Institute"/>
            <person name="Zeiner C.A."/>
            <person name="Purvine S.O."/>
            <person name="Zink E.M."/>
            <person name="Wu S."/>
            <person name="Pasa-Tolic L."/>
            <person name="Chaput D.L."/>
            <person name="Haridas S."/>
            <person name="Grigoriev I.V."/>
            <person name="Santelli C.M."/>
            <person name="Hansel C.M."/>
        </authorList>
    </citation>
    <scope>NUCLEOTIDE SEQUENCE [LARGE SCALE GENOMIC DNA]</scope>
    <source>
        <strain evidence="8 9">AP3s5-JAC2a</strain>
    </source>
</reference>
<dbReference type="GO" id="GO:0022857">
    <property type="term" value="F:transmembrane transporter activity"/>
    <property type="evidence" value="ECO:0007669"/>
    <property type="project" value="InterPro"/>
</dbReference>
<organism evidence="8 9">
    <name type="scientific">Paraphaeosphaeria sporulosa</name>
    <dbReference type="NCBI Taxonomy" id="1460663"/>
    <lineage>
        <taxon>Eukaryota</taxon>
        <taxon>Fungi</taxon>
        <taxon>Dikarya</taxon>
        <taxon>Ascomycota</taxon>
        <taxon>Pezizomycotina</taxon>
        <taxon>Dothideomycetes</taxon>
        <taxon>Pleosporomycetidae</taxon>
        <taxon>Pleosporales</taxon>
        <taxon>Massarineae</taxon>
        <taxon>Didymosphaeriaceae</taxon>
        <taxon>Paraphaeosphaeria</taxon>
    </lineage>
</organism>
<feature type="transmembrane region" description="Helical" evidence="6">
    <location>
        <begin position="50"/>
        <end position="72"/>
    </location>
</feature>
<dbReference type="InterPro" id="IPR011701">
    <property type="entry name" value="MFS"/>
</dbReference>
<dbReference type="PANTHER" id="PTHR43791:SF67">
    <property type="entry name" value="TRANSPORTER, PUTATIVE (AFU_ORTHOLOGUE AFUA_3G04010)-RELATED"/>
    <property type="match status" value="1"/>
</dbReference>
<dbReference type="AlphaFoldDB" id="A0A177CYZ3"/>
<feature type="transmembrane region" description="Helical" evidence="6">
    <location>
        <begin position="172"/>
        <end position="194"/>
    </location>
</feature>
<feature type="transmembrane region" description="Helical" evidence="6">
    <location>
        <begin position="283"/>
        <end position="302"/>
    </location>
</feature>
<dbReference type="SUPFAM" id="SSF103473">
    <property type="entry name" value="MFS general substrate transporter"/>
    <property type="match status" value="1"/>
</dbReference>
<sequence>MSPTLLWKLDTRILPLFILLVLCSFLDRTNVGNAKLYHLEADLRMTNAQYNQALTAFYPLYIAGEIPSNLVLKKVTPRIWIGCMASLWGLICMCIGFVHTFAQFVSLRAVLGLAEGGLFPGMVLYLSTVYTRSELALRIGVLYTATSLSSAFGGLLARAVAEIGDRGGLSPWRWIFVIEGLFTMCVGAAVFLILPNSIAAARFLQEDERAVALQRLEGVEHGTGNKEIEEKFAWSEVRRAIFSPQTWLSASAYFGLLTGIYSFGLFLPTILAGIGYTANSAQLWSAIPYSIAACTTLAVAFLSDRLQLRGTMMLCTMPVAIVGYAVIANIGASHPRVKYGMTFLMATGLYSSVPPVLTWLANNSAGHYKRATAAALQLGIANCGGILASFIYPNSEGPRYHRGHTVVLGLLVAGWFAILANVVYCAKVNRDKARGRYDRYGGYGDDREPAFKMVL</sequence>
<evidence type="ECO:0000256" key="3">
    <source>
        <dbReference type="ARBA" id="ARBA00022692"/>
    </source>
</evidence>
<keyword evidence="5 6" id="KW-0472">Membrane</keyword>
<comment type="subcellular location">
    <subcellularLocation>
        <location evidence="1">Membrane</location>
        <topology evidence="1">Multi-pass membrane protein</topology>
    </subcellularLocation>
</comment>
<dbReference type="RefSeq" id="XP_018042497.1">
    <property type="nucleotide sequence ID" value="XM_018181248.1"/>
</dbReference>
<feature type="transmembrane region" description="Helical" evidence="6">
    <location>
        <begin position="314"/>
        <end position="333"/>
    </location>
</feature>
<feature type="transmembrane region" description="Helical" evidence="6">
    <location>
        <begin position="79"/>
        <end position="99"/>
    </location>
</feature>
<feature type="transmembrane region" description="Helical" evidence="6">
    <location>
        <begin position="105"/>
        <end position="127"/>
    </location>
</feature>
<dbReference type="FunFam" id="1.20.1250.20:FF:000013">
    <property type="entry name" value="MFS general substrate transporter"/>
    <property type="match status" value="1"/>
</dbReference>
<protein>
    <submittedName>
        <fullName evidence="8">MFS general substrate transporter</fullName>
    </submittedName>
</protein>
<evidence type="ECO:0000256" key="1">
    <source>
        <dbReference type="ARBA" id="ARBA00004141"/>
    </source>
</evidence>
<name>A0A177CYZ3_9PLEO</name>
<dbReference type="PROSITE" id="PS50850">
    <property type="entry name" value="MFS"/>
    <property type="match status" value="1"/>
</dbReference>
<dbReference type="GeneID" id="28764734"/>
<dbReference type="Gene3D" id="1.20.1250.20">
    <property type="entry name" value="MFS general substrate transporter like domains"/>
    <property type="match status" value="2"/>
</dbReference>
<dbReference type="FunFam" id="1.20.1250.20:FF:000018">
    <property type="entry name" value="MFS transporter permease"/>
    <property type="match status" value="1"/>
</dbReference>
<feature type="transmembrane region" description="Helical" evidence="6">
    <location>
        <begin position="404"/>
        <end position="426"/>
    </location>
</feature>
<dbReference type="InterPro" id="IPR020846">
    <property type="entry name" value="MFS_dom"/>
</dbReference>
<evidence type="ECO:0000256" key="2">
    <source>
        <dbReference type="ARBA" id="ARBA00022448"/>
    </source>
</evidence>
<feature type="transmembrane region" description="Helical" evidence="6">
    <location>
        <begin position="339"/>
        <end position="361"/>
    </location>
</feature>
<evidence type="ECO:0000256" key="4">
    <source>
        <dbReference type="ARBA" id="ARBA00022989"/>
    </source>
</evidence>
<keyword evidence="9" id="KW-1185">Reference proteome</keyword>
<dbReference type="InterPro" id="IPR036259">
    <property type="entry name" value="MFS_trans_sf"/>
</dbReference>
<gene>
    <name evidence="8" type="ORF">CC84DRAFT_1192422</name>
</gene>
<dbReference type="Pfam" id="PF07690">
    <property type="entry name" value="MFS_1"/>
    <property type="match status" value="1"/>
</dbReference>